<sequence>MGKCQATVSSEPSGDATRRLFRLLVFIWRHHAPLFSQRSVRALFVPQPNIDSALVYQIVQLACIGTFCSLGSRSSSDEYQVVPKPAHDELLR</sequence>
<dbReference type="RefSeq" id="XP_070895814.1">
    <property type="nucleotide sequence ID" value="XM_071036721.1"/>
</dbReference>
<comment type="caution">
    <text evidence="1">The sequence shown here is derived from an EMBL/GenBank/DDBJ whole genome shotgun (WGS) entry which is preliminary data.</text>
</comment>
<name>A0ABR4JUY0_9EURO</name>
<dbReference type="Proteomes" id="UP001610444">
    <property type="component" value="Unassembled WGS sequence"/>
</dbReference>
<dbReference type="EMBL" id="JBFXLR010000044">
    <property type="protein sequence ID" value="KAL2843811.1"/>
    <property type="molecule type" value="Genomic_DNA"/>
</dbReference>
<evidence type="ECO:0000313" key="2">
    <source>
        <dbReference type="Proteomes" id="UP001610444"/>
    </source>
</evidence>
<evidence type="ECO:0000313" key="1">
    <source>
        <dbReference type="EMBL" id="KAL2843811.1"/>
    </source>
</evidence>
<keyword evidence="2" id="KW-1185">Reference proteome</keyword>
<protein>
    <submittedName>
        <fullName evidence="1">Uncharacterized protein</fullName>
    </submittedName>
</protein>
<dbReference type="GeneID" id="98151885"/>
<reference evidence="1 2" key="1">
    <citation type="submission" date="2024-07" db="EMBL/GenBank/DDBJ databases">
        <title>Section-level genome sequencing and comparative genomics of Aspergillus sections Usti and Cavernicolus.</title>
        <authorList>
            <consortium name="Lawrence Berkeley National Laboratory"/>
            <person name="Nybo J.L."/>
            <person name="Vesth T.C."/>
            <person name="Theobald S."/>
            <person name="Frisvad J.C."/>
            <person name="Larsen T.O."/>
            <person name="Kjaerboelling I."/>
            <person name="Rothschild-Mancinelli K."/>
            <person name="Lyhne E.K."/>
            <person name="Kogle M.E."/>
            <person name="Barry K."/>
            <person name="Clum A."/>
            <person name="Na H."/>
            <person name="Ledsgaard L."/>
            <person name="Lin J."/>
            <person name="Lipzen A."/>
            <person name="Kuo A."/>
            <person name="Riley R."/>
            <person name="Mondo S."/>
            <person name="LaButti K."/>
            <person name="Haridas S."/>
            <person name="Pangalinan J."/>
            <person name="Salamov A.A."/>
            <person name="Simmons B.A."/>
            <person name="Magnuson J.K."/>
            <person name="Chen J."/>
            <person name="Drula E."/>
            <person name="Henrissat B."/>
            <person name="Wiebenga A."/>
            <person name="Lubbers R.J."/>
            <person name="Gomes A.C."/>
            <person name="Macurrencykelacurrency M.R."/>
            <person name="Stajich J."/>
            <person name="Grigoriev I.V."/>
            <person name="Mortensen U.H."/>
            <person name="De vries R.P."/>
            <person name="Baker S.E."/>
            <person name="Andersen M.R."/>
        </authorList>
    </citation>
    <scope>NUCLEOTIDE SEQUENCE [LARGE SCALE GENOMIC DNA]</scope>
    <source>
        <strain evidence="1 2">CBS 756.74</strain>
    </source>
</reference>
<accession>A0ABR4JUY0</accession>
<gene>
    <name evidence="1" type="ORF">BJX68DRAFT_153823</name>
</gene>
<organism evidence="1 2">
    <name type="scientific">Aspergillus pseudodeflectus</name>
    <dbReference type="NCBI Taxonomy" id="176178"/>
    <lineage>
        <taxon>Eukaryota</taxon>
        <taxon>Fungi</taxon>
        <taxon>Dikarya</taxon>
        <taxon>Ascomycota</taxon>
        <taxon>Pezizomycotina</taxon>
        <taxon>Eurotiomycetes</taxon>
        <taxon>Eurotiomycetidae</taxon>
        <taxon>Eurotiales</taxon>
        <taxon>Aspergillaceae</taxon>
        <taxon>Aspergillus</taxon>
        <taxon>Aspergillus subgen. Nidulantes</taxon>
    </lineage>
</organism>
<proteinExistence type="predicted"/>